<protein>
    <submittedName>
        <fullName evidence="5">GntR family transcriptional regulator</fullName>
    </submittedName>
</protein>
<keyword evidence="2" id="KW-0238">DNA-binding</keyword>
<keyword evidence="3" id="KW-0804">Transcription</keyword>
<dbReference type="Pfam" id="PF00392">
    <property type="entry name" value="GntR"/>
    <property type="match status" value="1"/>
</dbReference>
<dbReference type="EMBL" id="LYTK01000001">
    <property type="protein sequence ID" value="OBQ71584.1"/>
    <property type="molecule type" value="Genomic_DNA"/>
</dbReference>
<dbReference type="Pfam" id="PF07729">
    <property type="entry name" value="FCD"/>
    <property type="match status" value="1"/>
</dbReference>
<comment type="caution">
    <text evidence="5">The sequence shown here is derived from an EMBL/GenBank/DDBJ whole genome shotgun (WGS) entry which is preliminary data.</text>
</comment>
<gene>
    <name evidence="5" type="ORF">A8145_01550</name>
</gene>
<dbReference type="SUPFAM" id="SSF48008">
    <property type="entry name" value="GntR ligand-binding domain-like"/>
    <property type="match status" value="1"/>
</dbReference>
<evidence type="ECO:0000313" key="5">
    <source>
        <dbReference type="EMBL" id="OBQ71584.1"/>
    </source>
</evidence>
<accession>A0AA91FE05</accession>
<evidence type="ECO:0000313" key="6">
    <source>
        <dbReference type="Proteomes" id="UP000093737"/>
    </source>
</evidence>
<dbReference type="InterPro" id="IPR036388">
    <property type="entry name" value="WH-like_DNA-bd_sf"/>
</dbReference>
<dbReference type="Gene3D" id="1.20.120.530">
    <property type="entry name" value="GntR ligand-binding domain-like"/>
    <property type="match status" value="1"/>
</dbReference>
<dbReference type="InterPro" id="IPR000524">
    <property type="entry name" value="Tscrpt_reg_HTH_GntR"/>
</dbReference>
<dbReference type="InterPro" id="IPR036390">
    <property type="entry name" value="WH_DNA-bd_sf"/>
</dbReference>
<dbReference type="AlphaFoldDB" id="A0AA91FE05"/>
<keyword evidence="1" id="KW-0805">Transcription regulation</keyword>
<sequence>MITLFGFNFVRKPKTGQERDSMQKAAIEKNNEAIAAQLAPVGRETVQDRVYSELRRALIGGLFEPSQVLTIRGLADALVTSTMPVREALGRLITEKALEALPNRSVRVPPITLERLDDLLRARILIEGEAIALAAARMGSRQIATIETILGEWDEMRALKHKKDVDREVTLNQSFHFEIYRCCGSAVLIPMIESLWLQSGPCIRVAIYAFSEAGEVDTAHYHRRIVTALATQDAQAARESLVADISRPFTFLRSKLQAAAAKDQT</sequence>
<evidence type="ECO:0000259" key="4">
    <source>
        <dbReference type="PROSITE" id="PS50949"/>
    </source>
</evidence>
<evidence type="ECO:0000256" key="1">
    <source>
        <dbReference type="ARBA" id="ARBA00023015"/>
    </source>
</evidence>
<dbReference type="InterPro" id="IPR011711">
    <property type="entry name" value="GntR_C"/>
</dbReference>
<dbReference type="SUPFAM" id="SSF46785">
    <property type="entry name" value="Winged helix' DNA-binding domain"/>
    <property type="match status" value="1"/>
</dbReference>
<dbReference type="InterPro" id="IPR008920">
    <property type="entry name" value="TF_FadR/GntR_C"/>
</dbReference>
<reference evidence="5 6" key="1">
    <citation type="submission" date="2016-05" db="EMBL/GenBank/DDBJ databases">
        <authorList>
            <person name="Ramsay J.P."/>
        </authorList>
    </citation>
    <scope>NUCLEOTIDE SEQUENCE [LARGE SCALE GENOMIC DNA]</scope>
    <source>
        <strain evidence="5 6">NZP2042</strain>
    </source>
</reference>
<dbReference type="Gene3D" id="1.10.10.10">
    <property type="entry name" value="Winged helix-like DNA-binding domain superfamily/Winged helix DNA-binding domain"/>
    <property type="match status" value="1"/>
</dbReference>
<dbReference type="PROSITE" id="PS50949">
    <property type="entry name" value="HTH_GNTR"/>
    <property type="match status" value="1"/>
</dbReference>
<dbReference type="PANTHER" id="PTHR43537">
    <property type="entry name" value="TRANSCRIPTIONAL REGULATOR, GNTR FAMILY"/>
    <property type="match status" value="1"/>
</dbReference>
<dbReference type="GO" id="GO:0003700">
    <property type="term" value="F:DNA-binding transcription factor activity"/>
    <property type="evidence" value="ECO:0007669"/>
    <property type="project" value="InterPro"/>
</dbReference>
<organism evidence="5 6">
    <name type="scientific">Rhizobium loti</name>
    <name type="common">Mesorhizobium loti</name>
    <dbReference type="NCBI Taxonomy" id="381"/>
    <lineage>
        <taxon>Bacteria</taxon>
        <taxon>Pseudomonadati</taxon>
        <taxon>Pseudomonadota</taxon>
        <taxon>Alphaproteobacteria</taxon>
        <taxon>Hyphomicrobiales</taxon>
        <taxon>Phyllobacteriaceae</taxon>
        <taxon>Mesorhizobium</taxon>
    </lineage>
</organism>
<evidence type="ECO:0000256" key="2">
    <source>
        <dbReference type="ARBA" id="ARBA00023125"/>
    </source>
</evidence>
<dbReference type="PANTHER" id="PTHR43537:SF39">
    <property type="entry name" value="HTH-TYPE TRANSCRIPTIONAL REGULATOR MCBR"/>
    <property type="match status" value="1"/>
</dbReference>
<dbReference type="Proteomes" id="UP000093737">
    <property type="component" value="Unassembled WGS sequence"/>
</dbReference>
<evidence type="ECO:0000256" key="3">
    <source>
        <dbReference type="ARBA" id="ARBA00023163"/>
    </source>
</evidence>
<feature type="domain" description="HTH gntR-type" evidence="4">
    <location>
        <begin position="44"/>
        <end position="111"/>
    </location>
</feature>
<name>A0AA91FE05_RHILI</name>
<dbReference type="GO" id="GO:0003677">
    <property type="term" value="F:DNA binding"/>
    <property type="evidence" value="ECO:0007669"/>
    <property type="project" value="UniProtKB-KW"/>
</dbReference>
<dbReference type="SMART" id="SM00895">
    <property type="entry name" value="FCD"/>
    <property type="match status" value="1"/>
</dbReference>
<proteinExistence type="predicted"/>